<sequence>MPMKNVNLLILDDKEENIISLSALLADVQHINIIRSTDPNEALKICWKNDIAIALVDVQMPDINGFEFVSLLKSNPKTNHIMAIMVTAISKEDRYLLKGLESGAIDYLYKPLNPEITVAKVVSFVNQIHIQEEIKQKNIALEESKRQLILAKEEAEEARKSKEGFLANMSHEIRTPINGIIGIIHMLRNSQLNKEQRDWIHRLDIASNSLLLIINDILDISKIDSGMMKVENESFSIRQKLEDIRNIFKVKALDKQLDFEMDIDSKLPNYVKSDPLRIQQIINNFISNSLKFTESGKITLKAEVLEQTDLQSTVRLTVTDTGIGVKPDAIDKIFLAFEQADDGITKKFGGTGLGLAIVKRLADLLHGTVEAKSVYGKGSAFSFQATFEHAEDFPREEKMDKKVLSTLDKFENLHILIAEDNDLNSFMLAHMLESWGCKVDNVKNGRLAVEKVNQSDYDLIMMDTHMPIMSGFEAIKEIKKNTNPQKAFIPIITISASVLEHEQAAAYEAGADSVIGKPFDPLDLHQKISKLINKKSVEHGLKK</sequence>
<dbReference type="SUPFAM" id="SSF52172">
    <property type="entry name" value="CheY-like"/>
    <property type="match status" value="2"/>
</dbReference>
<feature type="domain" description="Histidine kinase" evidence="7">
    <location>
        <begin position="168"/>
        <end position="389"/>
    </location>
</feature>
<dbReference type="InterPro" id="IPR003594">
    <property type="entry name" value="HATPase_dom"/>
</dbReference>
<organism evidence="9 10">
    <name type="scientific">Sphingobacterium griseoflavum</name>
    <dbReference type="NCBI Taxonomy" id="1474952"/>
    <lineage>
        <taxon>Bacteria</taxon>
        <taxon>Pseudomonadati</taxon>
        <taxon>Bacteroidota</taxon>
        <taxon>Sphingobacteriia</taxon>
        <taxon>Sphingobacteriales</taxon>
        <taxon>Sphingobacteriaceae</taxon>
        <taxon>Sphingobacterium</taxon>
    </lineage>
</organism>
<feature type="coiled-coil region" evidence="6">
    <location>
        <begin position="134"/>
        <end position="161"/>
    </location>
</feature>
<dbReference type="PANTHER" id="PTHR45339">
    <property type="entry name" value="HYBRID SIGNAL TRANSDUCTION HISTIDINE KINASE J"/>
    <property type="match status" value="1"/>
</dbReference>
<feature type="modified residue" description="4-aspartylphosphate" evidence="5">
    <location>
        <position position="57"/>
    </location>
</feature>
<keyword evidence="10" id="KW-1185">Reference proteome</keyword>
<evidence type="ECO:0000256" key="3">
    <source>
        <dbReference type="ARBA" id="ARBA00022553"/>
    </source>
</evidence>
<evidence type="ECO:0000259" key="7">
    <source>
        <dbReference type="PROSITE" id="PS50109"/>
    </source>
</evidence>
<dbReference type="InterPro" id="IPR036890">
    <property type="entry name" value="HATPase_C_sf"/>
</dbReference>
<dbReference type="InterPro" id="IPR004358">
    <property type="entry name" value="Sig_transdc_His_kin-like_C"/>
</dbReference>
<keyword evidence="6" id="KW-0175">Coiled coil</keyword>
<gene>
    <name evidence="9" type="ORF">GCM10017764_06610</name>
</gene>
<comment type="catalytic activity">
    <reaction evidence="1">
        <text>ATP + protein L-histidine = ADP + protein N-phospho-L-histidine.</text>
        <dbReference type="EC" id="2.7.13.3"/>
    </reaction>
</comment>
<dbReference type="Proteomes" id="UP000620550">
    <property type="component" value="Unassembled WGS sequence"/>
</dbReference>
<evidence type="ECO:0000256" key="2">
    <source>
        <dbReference type="ARBA" id="ARBA00012438"/>
    </source>
</evidence>
<dbReference type="PANTHER" id="PTHR45339:SF1">
    <property type="entry name" value="HYBRID SIGNAL TRANSDUCTION HISTIDINE KINASE J"/>
    <property type="match status" value="1"/>
</dbReference>
<dbReference type="Gene3D" id="3.30.565.10">
    <property type="entry name" value="Histidine kinase-like ATPase, C-terminal domain"/>
    <property type="match status" value="1"/>
</dbReference>
<dbReference type="PRINTS" id="PR00344">
    <property type="entry name" value="BCTRLSENSOR"/>
</dbReference>
<dbReference type="Pfam" id="PF00072">
    <property type="entry name" value="Response_reg"/>
    <property type="match status" value="2"/>
</dbReference>
<dbReference type="EC" id="2.7.13.3" evidence="2"/>
<dbReference type="InterPro" id="IPR003661">
    <property type="entry name" value="HisK_dim/P_dom"/>
</dbReference>
<reference evidence="10" key="1">
    <citation type="journal article" date="2019" name="Int. J. Syst. Evol. Microbiol.">
        <title>The Global Catalogue of Microorganisms (GCM) 10K type strain sequencing project: providing services to taxonomists for standard genome sequencing and annotation.</title>
        <authorList>
            <consortium name="The Broad Institute Genomics Platform"/>
            <consortium name="The Broad Institute Genome Sequencing Center for Infectious Disease"/>
            <person name="Wu L."/>
            <person name="Ma J."/>
        </authorList>
    </citation>
    <scope>NUCLEOTIDE SEQUENCE [LARGE SCALE GENOMIC DNA]</scope>
    <source>
        <strain evidence="10">CGMCC 1.12966</strain>
    </source>
</reference>
<dbReference type="Pfam" id="PF02518">
    <property type="entry name" value="HATPase_c"/>
    <property type="match status" value="1"/>
</dbReference>
<dbReference type="Gene3D" id="1.10.287.130">
    <property type="match status" value="1"/>
</dbReference>
<dbReference type="Pfam" id="PF00512">
    <property type="entry name" value="HisKA"/>
    <property type="match status" value="1"/>
</dbReference>
<protein>
    <recommendedName>
        <fullName evidence="2">histidine kinase</fullName>
        <ecNumber evidence="2">2.7.13.3</ecNumber>
    </recommendedName>
</protein>
<dbReference type="CDD" id="cd16922">
    <property type="entry name" value="HATPase_EvgS-ArcB-TorS-like"/>
    <property type="match status" value="1"/>
</dbReference>
<dbReference type="CDD" id="cd00082">
    <property type="entry name" value="HisKA"/>
    <property type="match status" value="1"/>
</dbReference>
<dbReference type="InterPro" id="IPR036097">
    <property type="entry name" value="HisK_dim/P_sf"/>
</dbReference>
<evidence type="ECO:0000256" key="5">
    <source>
        <dbReference type="PROSITE-ProRule" id="PRU00169"/>
    </source>
</evidence>
<accession>A0ABQ3HTJ6</accession>
<comment type="caution">
    <text evidence="9">The sequence shown here is derived from an EMBL/GenBank/DDBJ whole genome shotgun (WGS) entry which is preliminary data.</text>
</comment>
<dbReference type="InterPro" id="IPR001789">
    <property type="entry name" value="Sig_transdc_resp-reg_receiver"/>
</dbReference>
<feature type="modified residue" description="4-aspartylphosphate" evidence="5">
    <location>
        <position position="463"/>
    </location>
</feature>
<evidence type="ECO:0000256" key="6">
    <source>
        <dbReference type="SAM" id="Coils"/>
    </source>
</evidence>
<dbReference type="PROSITE" id="PS50110">
    <property type="entry name" value="RESPONSE_REGULATORY"/>
    <property type="match status" value="2"/>
</dbReference>
<feature type="domain" description="Response regulatory" evidence="8">
    <location>
        <begin position="7"/>
        <end position="125"/>
    </location>
</feature>
<evidence type="ECO:0000313" key="10">
    <source>
        <dbReference type="Proteomes" id="UP000620550"/>
    </source>
</evidence>
<dbReference type="SMART" id="SM00387">
    <property type="entry name" value="HATPase_c"/>
    <property type="match status" value="1"/>
</dbReference>
<dbReference type="PROSITE" id="PS50109">
    <property type="entry name" value="HIS_KIN"/>
    <property type="match status" value="1"/>
</dbReference>
<dbReference type="SMART" id="SM00448">
    <property type="entry name" value="REC"/>
    <property type="match status" value="2"/>
</dbReference>
<name>A0ABQ3HTJ6_9SPHI</name>
<proteinExistence type="predicted"/>
<dbReference type="SUPFAM" id="SSF55874">
    <property type="entry name" value="ATPase domain of HSP90 chaperone/DNA topoisomerase II/histidine kinase"/>
    <property type="match status" value="1"/>
</dbReference>
<evidence type="ECO:0000259" key="8">
    <source>
        <dbReference type="PROSITE" id="PS50110"/>
    </source>
</evidence>
<dbReference type="EMBL" id="BNAF01000002">
    <property type="protein sequence ID" value="GHE23693.1"/>
    <property type="molecule type" value="Genomic_DNA"/>
</dbReference>
<dbReference type="CDD" id="cd17546">
    <property type="entry name" value="REC_hyHK_CKI1_RcsC-like"/>
    <property type="match status" value="1"/>
</dbReference>
<dbReference type="SMART" id="SM00388">
    <property type="entry name" value="HisKA"/>
    <property type="match status" value="1"/>
</dbReference>
<evidence type="ECO:0000256" key="1">
    <source>
        <dbReference type="ARBA" id="ARBA00000085"/>
    </source>
</evidence>
<keyword evidence="4" id="KW-0902">Two-component regulatory system</keyword>
<evidence type="ECO:0000313" key="9">
    <source>
        <dbReference type="EMBL" id="GHE23693.1"/>
    </source>
</evidence>
<dbReference type="InterPro" id="IPR011006">
    <property type="entry name" value="CheY-like_superfamily"/>
</dbReference>
<dbReference type="SUPFAM" id="SSF47384">
    <property type="entry name" value="Homodimeric domain of signal transducing histidine kinase"/>
    <property type="match status" value="1"/>
</dbReference>
<keyword evidence="3 5" id="KW-0597">Phosphoprotein</keyword>
<dbReference type="InterPro" id="IPR005467">
    <property type="entry name" value="His_kinase_dom"/>
</dbReference>
<evidence type="ECO:0000256" key="4">
    <source>
        <dbReference type="ARBA" id="ARBA00023012"/>
    </source>
</evidence>
<feature type="domain" description="Response regulatory" evidence="8">
    <location>
        <begin position="414"/>
        <end position="532"/>
    </location>
</feature>
<dbReference type="Gene3D" id="3.40.50.2300">
    <property type="match status" value="2"/>
</dbReference>